<keyword evidence="9" id="KW-0004">4Fe-4S</keyword>
<dbReference type="PANTHER" id="PTHR11670">
    <property type="entry name" value="ACONITASE/IRON-RESPONSIVE ELEMENT FAMILY MEMBER"/>
    <property type="match status" value="1"/>
</dbReference>
<evidence type="ECO:0000256" key="7">
    <source>
        <dbReference type="ARBA" id="ARBA00023014"/>
    </source>
</evidence>
<comment type="caution">
    <text evidence="12">The sequence shown here is derived from an EMBL/GenBank/DDBJ whole genome shotgun (WGS) entry which is preliminary data.</text>
</comment>
<evidence type="ECO:0000256" key="8">
    <source>
        <dbReference type="ARBA" id="ARBA00023501"/>
    </source>
</evidence>
<comment type="similarity">
    <text evidence="3 9">Belongs to the aconitase/IPM isomerase family.</text>
</comment>
<keyword evidence="13" id="KW-1185">Reference proteome</keyword>
<keyword evidence="9 12" id="KW-0456">Lyase</keyword>
<gene>
    <name evidence="12" type="primary">acnA</name>
    <name evidence="12" type="ORF">ACFQZ7_12230</name>
</gene>
<dbReference type="Proteomes" id="UP001597104">
    <property type="component" value="Unassembled WGS sequence"/>
</dbReference>
<evidence type="ECO:0000256" key="3">
    <source>
        <dbReference type="ARBA" id="ARBA00007185"/>
    </source>
</evidence>
<feature type="domain" description="Aconitase A/isopropylmalate dehydratase small subunit swivel" evidence="11">
    <location>
        <begin position="673"/>
        <end position="800"/>
    </location>
</feature>
<dbReference type="Gene3D" id="3.20.19.10">
    <property type="entry name" value="Aconitase, domain 4"/>
    <property type="match status" value="1"/>
</dbReference>
<reference evidence="13" key="1">
    <citation type="journal article" date="2019" name="Int. J. Syst. Evol. Microbiol.">
        <title>The Global Catalogue of Microorganisms (GCM) 10K type strain sequencing project: providing services to taxonomists for standard genome sequencing and annotation.</title>
        <authorList>
            <consortium name="The Broad Institute Genomics Platform"/>
            <consortium name="The Broad Institute Genome Sequencing Center for Infectious Disease"/>
            <person name="Wu L."/>
            <person name="Ma J."/>
        </authorList>
    </citation>
    <scope>NUCLEOTIDE SEQUENCE [LARGE SCALE GENOMIC DNA]</scope>
    <source>
        <strain evidence="13">CCM 8925</strain>
    </source>
</reference>
<dbReference type="EMBL" id="JBHTIO010000055">
    <property type="protein sequence ID" value="MFD0898481.1"/>
    <property type="molecule type" value="Genomic_DNA"/>
</dbReference>
<dbReference type="PROSITE" id="PS01244">
    <property type="entry name" value="ACONITASE_2"/>
    <property type="match status" value="1"/>
</dbReference>
<dbReference type="InterPro" id="IPR006249">
    <property type="entry name" value="Aconitase/IRP2"/>
</dbReference>
<comment type="function">
    <text evidence="9">Catalyzes the isomerization of citrate to isocitrate via cis-aconitate.</text>
</comment>
<dbReference type="GO" id="GO:0003994">
    <property type="term" value="F:aconitate hydratase activity"/>
    <property type="evidence" value="ECO:0007669"/>
    <property type="project" value="UniProtKB-EC"/>
</dbReference>
<dbReference type="InterPro" id="IPR018136">
    <property type="entry name" value="Aconitase_4Fe-4S_BS"/>
</dbReference>
<proteinExistence type="inferred from homology"/>
<dbReference type="NCBIfam" id="NF006757">
    <property type="entry name" value="PRK09277.1"/>
    <property type="match status" value="1"/>
</dbReference>
<dbReference type="RefSeq" id="WP_171001818.1">
    <property type="nucleotide sequence ID" value="NZ_BJDN01000003.1"/>
</dbReference>
<comment type="cofactor">
    <cofactor evidence="1">
        <name>[4Fe-4S] cluster</name>
        <dbReference type="ChEBI" id="CHEBI:49883"/>
    </cofactor>
</comment>
<dbReference type="InterPro" id="IPR015928">
    <property type="entry name" value="Aconitase/3IPM_dehydase_swvl"/>
</dbReference>
<evidence type="ECO:0000256" key="9">
    <source>
        <dbReference type="RuleBase" id="RU361275"/>
    </source>
</evidence>
<evidence type="ECO:0000256" key="5">
    <source>
        <dbReference type="ARBA" id="ARBA00022723"/>
    </source>
</evidence>
<dbReference type="InterPro" id="IPR044137">
    <property type="entry name" value="AcnA_IRP_Swivel"/>
</dbReference>
<evidence type="ECO:0000256" key="6">
    <source>
        <dbReference type="ARBA" id="ARBA00023004"/>
    </source>
</evidence>
<keyword evidence="5" id="KW-0479">Metal-binding</keyword>
<comment type="subunit">
    <text evidence="4">Monomer.</text>
</comment>
<dbReference type="NCBIfam" id="TIGR01341">
    <property type="entry name" value="aconitase_1"/>
    <property type="match status" value="1"/>
</dbReference>
<sequence length="870" mass="94381">MIQGVLLVSAYQATFTSNGTTYHYYDINAWAQEQHFDVTQLPYSLRVLLEMTLRQQKAAPTPFLTWPQAAADIAFKPERVILQDFTGVPALVDLAAMRSQLATTGGDPAAINPDVPVDLIIDHSVQVDRAGDDAAFQTNIEKEFARNHERYQFLKWAQQAFKNLRIVPPDTGIIHQINLEYLASVVRTTTEGSTHWAFPDTVVGTDSHTTMVNALGVLGWGVGGIEAEASMLGEASFMQIPQVVGVRLSNQLPEGTTATDLALTVTKLLRAHNVVGKFVEFYGPGLAALSIADRATIANMAPEYGATASFFPIDQQTLNYLKLTNRSAEQIQLISDYAHQNHLFHETDAHCHYSETETLDLATIVPSLAGPNRPQDLVPLTALKHQFTSTETLAVTIDQQNFQLRRGDLAIAAITSCTNTSNPSLLLTAGLIAQKAVAAGLQVPAYVKTSFAPGSKVVTAYLAAAGLQSALDQLGFNLVGYGCTTCIGNSGQLKPEMQAAVAATDFPIAAIESGNRNFSGRVNPLVKDTYLASPPLVLAYALAGTLRINLATEPLGYDHDGQPVFLKDLWPAASAVSALIQQNVTAATFKREYASLLTANKTWNALIAPTGNSYAWQNDSTYIALPPFFQQLTHHQGLPELTGLRVLAKFGDSITTDHISPAGFIGQNTPAGKYLQAQNVAPKDFNSYGSRRGNHHVMMRGTLANIRIRNQITPEKEGGYTRYWPTNEQLPIFDAATKYQAAGTGLVILAGKDYGMGSSRDWAAKGVKLLGVKAVIAESFERIHRANLVMMGVLPLQFQAGENATRLGLNGSETFAISFSEHTAHVVATDAAGHQTKFTARLRFDTPTDMTYYENDGILPLVLRRKAHLA</sequence>
<dbReference type="Gene3D" id="3.30.499.10">
    <property type="entry name" value="Aconitase, domain 3"/>
    <property type="match status" value="2"/>
</dbReference>
<dbReference type="InterPro" id="IPR000573">
    <property type="entry name" value="AconitaseA/IPMdHydase_ssu_swvl"/>
</dbReference>
<dbReference type="SUPFAM" id="SSF52016">
    <property type="entry name" value="LeuD/IlvD-like"/>
    <property type="match status" value="1"/>
</dbReference>
<dbReference type="InterPro" id="IPR001030">
    <property type="entry name" value="Acoase/IPM_deHydtase_lsu_aba"/>
</dbReference>
<dbReference type="EC" id="4.2.1.3" evidence="9"/>
<keyword evidence="6 9" id="KW-0408">Iron</keyword>
<dbReference type="InterPro" id="IPR036008">
    <property type="entry name" value="Aconitase_4Fe-4S_dom"/>
</dbReference>
<evidence type="ECO:0000256" key="2">
    <source>
        <dbReference type="ARBA" id="ARBA00004717"/>
    </source>
</evidence>
<dbReference type="PROSITE" id="PS00450">
    <property type="entry name" value="ACONITASE_1"/>
    <property type="match status" value="1"/>
</dbReference>
<organism evidence="12 13">
    <name type="scientific">Loigolactobacillus binensis</name>
    <dbReference type="NCBI Taxonomy" id="2559922"/>
    <lineage>
        <taxon>Bacteria</taxon>
        <taxon>Bacillati</taxon>
        <taxon>Bacillota</taxon>
        <taxon>Bacilli</taxon>
        <taxon>Lactobacillales</taxon>
        <taxon>Lactobacillaceae</taxon>
        <taxon>Loigolactobacillus</taxon>
    </lineage>
</organism>
<dbReference type="Pfam" id="PF00330">
    <property type="entry name" value="Aconitase"/>
    <property type="match status" value="1"/>
</dbReference>
<evidence type="ECO:0000313" key="13">
    <source>
        <dbReference type="Proteomes" id="UP001597104"/>
    </source>
</evidence>
<evidence type="ECO:0000256" key="1">
    <source>
        <dbReference type="ARBA" id="ARBA00001966"/>
    </source>
</evidence>
<comment type="catalytic activity">
    <reaction evidence="8 9">
        <text>citrate = D-threo-isocitrate</text>
        <dbReference type="Rhea" id="RHEA:10336"/>
        <dbReference type="ChEBI" id="CHEBI:15562"/>
        <dbReference type="ChEBI" id="CHEBI:16947"/>
        <dbReference type="EC" id="4.2.1.3"/>
    </reaction>
</comment>
<evidence type="ECO:0000259" key="10">
    <source>
        <dbReference type="Pfam" id="PF00330"/>
    </source>
</evidence>
<evidence type="ECO:0000259" key="11">
    <source>
        <dbReference type="Pfam" id="PF00694"/>
    </source>
</evidence>
<keyword evidence="7 9" id="KW-0411">Iron-sulfur</keyword>
<name>A0ABW3EDX1_9LACO</name>
<dbReference type="Pfam" id="PF00694">
    <property type="entry name" value="Aconitase_C"/>
    <property type="match status" value="1"/>
</dbReference>
<dbReference type="CDD" id="cd01580">
    <property type="entry name" value="AcnA_IRP_Swivel"/>
    <property type="match status" value="1"/>
</dbReference>
<comment type="pathway">
    <text evidence="2">Carbohydrate metabolism; tricarboxylic acid cycle; isocitrate from oxaloacetate: step 2/2.</text>
</comment>
<evidence type="ECO:0000313" key="12">
    <source>
        <dbReference type="EMBL" id="MFD0898481.1"/>
    </source>
</evidence>
<accession>A0ABW3EDX1</accession>
<dbReference type="InterPro" id="IPR015931">
    <property type="entry name" value="Acnase/IPM_dHydase_lsu_aba_1/3"/>
</dbReference>
<dbReference type="SUPFAM" id="SSF53732">
    <property type="entry name" value="Aconitase iron-sulfur domain"/>
    <property type="match status" value="1"/>
</dbReference>
<dbReference type="PRINTS" id="PR00415">
    <property type="entry name" value="ACONITASE"/>
</dbReference>
<dbReference type="Gene3D" id="6.10.190.10">
    <property type="match status" value="1"/>
</dbReference>
<feature type="domain" description="Aconitase/3-isopropylmalate dehydratase large subunit alpha/beta/alpha" evidence="10">
    <location>
        <begin position="72"/>
        <end position="544"/>
    </location>
</feature>
<dbReference type="NCBIfam" id="NF009520">
    <property type="entry name" value="PRK12881.1"/>
    <property type="match status" value="1"/>
</dbReference>
<evidence type="ECO:0000256" key="4">
    <source>
        <dbReference type="ARBA" id="ARBA00011245"/>
    </source>
</evidence>
<protein>
    <recommendedName>
        <fullName evidence="9">Aconitate hydratase</fullName>
        <shortName evidence="9">Aconitase</shortName>
        <ecNumber evidence="9">4.2.1.3</ecNumber>
    </recommendedName>
</protein>